<reference evidence="2" key="1">
    <citation type="journal article" date="2019" name="Int. J. Syst. Evol. Microbiol.">
        <title>The Global Catalogue of Microorganisms (GCM) 10K type strain sequencing project: providing services to taxonomists for standard genome sequencing and annotation.</title>
        <authorList>
            <consortium name="The Broad Institute Genomics Platform"/>
            <consortium name="The Broad Institute Genome Sequencing Center for Infectious Disease"/>
            <person name="Wu L."/>
            <person name="Ma J."/>
        </authorList>
    </citation>
    <scope>NUCLEOTIDE SEQUENCE [LARGE SCALE GENOMIC DNA]</scope>
    <source>
        <strain evidence="2">JCM 4087</strain>
    </source>
</reference>
<evidence type="ECO:0000313" key="2">
    <source>
        <dbReference type="Proteomes" id="UP001596091"/>
    </source>
</evidence>
<keyword evidence="2" id="KW-1185">Reference proteome</keyword>
<protein>
    <submittedName>
        <fullName evidence="1">TIGR03435 family protein</fullName>
    </submittedName>
</protein>
<proteinExistence type="predicted"/>
<comment type="caution">
    <text evidence="1">The sequence shown here is derived from an EMBL/GenBank/DDBJ whole genome shotgun (WGS) entry which is preliminary data.</text>
</comment>
<gene>
    <name evidence="1" type="ORF">ACFPT7_12220</name>
</gene>
<dbReference type="Proteomes" id="UP001596091">
    <property type="component" value="Unassembled WGS sequence"/>
</dbReference>
<dbReference type="RefSeq" id="WP_263340518.1">
    <property type="nucleotide sequence ID" value="NZ_JAGSYH010000005.1"/>
</dbReference>
<sequence length="95" mass="10581">MFRRATLGDFTRMLQGDVLDRPVVDETGLTGKWDFVLRWTPDDTQFPGMPAHPPVDAEAPSLFTAIPEQLGLKLEAQKIAVPVMVVDHVERPSPN</sequence>
<dbReference type="InterPro" id="IPR017801">
    <property type="entry name" value="DUF3738"/>
</dbReference>
<name>A0ABW1EFH0_9BACT</name>
<dbReference type="NCBIfam" id="TIGR03435">
    <property type="entry name" value="Soli_TIGR03435"/>
    <property type="match status" value="1"/>
</dbReference>
<accession>A0ABW1EFH0</accession>
<evidence type="ECO:0000313" key="1">
    <source>
        <dbReference type="EMBL" id="MFC5863062.1"/>
    </source>
</evidence>
<organism evidence="1 2">
    <name type="scientific">Acidicapsa dinghuensis</name>
    <dbReference type="NCBI Taxonomy" id="2218256"/>
    <lineage>
        <taxon>Bacteria</taxon>
        <taxon>Pseudomonadati</taxon>
        <taxon>Acidobacteriota</taxon>
        <taxon>Terriglobia</taxon>
        <taxon>Terriglobales</taxon>
        <taxon>Acidobacteriaceae</taxon>
        <taxon>Acidicapsa</taxon>
    </lineage>
</organism>
<dbReference type="EMBL" id="JBHSPH010000003">
    <property type="protein sequence ID" value="MFC5863062.1"/>
    <property type="molecule type" value="Genomic_DNA"/>
</dbReference>
<dbReference type="Pfam" id="PF12543">
    <property type="entry name" value="DUF3738"/>
    <property type="match status" value="1"/>
</dbReference>